<evidence type="ECO:0000259" key="3">
    <source>
        <dbReference type="Pfam" id="PF13556"/>
    </source>
</evidence>
<dbReference type="Proteomes" id="UP001361570">
    <property type="component" value="Unassembled WGS sequence"/>
</dbReference>
<feature type="compositionally biased region" description="Basic residues" evidence="1">
    <location>
        <begin position="506"/>
        <end position="515"/>
    </location>
</feature>
<accession>A0ABU8DXC0</accession>
<proteinExistence type="predicted"/>
<comment type="caution">
    <text evidence="4">The sequence shown here is derived from an EMBL/GenBank/DDBJ whole genome shotgun (WGS) entry which is preliminary data.</text>
</comment>
<dbReference type="Pfam" id="PF13556">
    <property type="entry name" value="HTH_30"/>
    <property type="match status" value="1"/>
</dbReference>
<dbReference type="InterPro" id="IPR051448">
    <property type="entry name" value="CdaR-like_regulators"/>
</dbReference>
<protein>
    <submittedName>
        <fullName evidence="4">PucR family transcriptional regulator ligand-binding domain-containing protein</fullName>
    </submittedName>
</protein>
<organism evidence="4 5">
    <name type="scientific">Klenkia sesuvii</name>
    <dbReference type="NCBI Taxonomy" id="3103137"/>
    <lineage>
        <taxon>Bacteria</taxon>
        <taxon>Bacillati</taxon>
        <taxon>Actinomycetota</taxon>
        <taxon>Actinomycetes</taxon>
        <taxon>Geodermatophilales</taxon>
        <taxon>Geodermatophilaceae</taxon>
        <taxon>Klenkia</taxon>
    </lineage>
</organism>
<sequence>MALTLAEFLLLPSVQAAHPVLAVPHTQLGAQVRWAHSSEIYEIGPLLTAGDLLLTTGLGLSGVDAGARRHWVRELAARGVCAVLLELGRSLPDLPGEIVDEATRADLPLYVLGQVVPFIRICEEANEAILVAEAVRLRMADEVLHQVHAALAAGGGIPAVVSCAAGATGGPVALVTRSGQVVAAAGVGDQRATERLLRRPVTSAPVHVWDVEWGAVVLGAGPGTDLPGLRVLATRLASVAAVAVAASGAGSAGDPAVSLLADLLADAVPGARELLVRAGLARFHPAPGARVVGVAASTPDPRLVVARWAAAAHAGGLDLLADRVRGEAVGLVAVPDRPDPEGRLAATVAVEGAMVTVGPAVAVAEAGRSLREARDALPTATLLGGAVSVTRDLVLPGLLSRLDDRALSGLVADALEPLLSWDDAHGSDLVATLATHLRHGTSPTRTAAVMHVQRQSVHARLARIEALLGRPVDDATSHEHLVLATAAWTLLRARTPPDRPAAEGRPHRRPRPRGR</sequence>
<evidence type="ECO:0000313" key="5">
    <source>
        <dbReference type="Proteomes" id="UP001361570"/>
    </source>
</evidence>
<keyword evidence="5" id="KW-1185">Reference proteome</keyword>
<reference evidence="4 5" key="1">
    <citation type="submission" date="2024-03" db="EMBL/GenBank/DDBJ databases">
        <title>Draft genome sequence of Klenkia sp. LSe6-5.</title>
        <authorList>
            <person name="Duangmal K."/>
            <person name="Chantavorakit T."/>
        </authorList>
    </citation>
    <scope>NUCLEOTIDE SEQUENCE [LARGE SCALE GENOMIC DNA]</scope>
    <source>
        <strain evidence="4 5">LSe6-5</strain>
    </source>
</reference>
<evidence type="ECO:0000313" key="4">
    <source>
        <dbReference type="EMBL" id="MEI4273283.1"/>
    </source>
</evidence>
<dbReference type="Gene3D" id="1.10.10.2840">
    <property type="entry name" value="PucR C-terminal helix-turn-helix domain"/>
    <property type="match status" value="1"/>
</dbReference>
<gene>
    <name evidence="4" type="ORF">TEK04_16290</name>
</gene>
<dbReference type="PANTHER" id="PTHR33744:SF1">
    <property type="entry name" value="DNA-BINDING TRANSCRIPTIONAL ACTIVATOR ADER"/>
    <property type="match status" value="1"/>
</dbReference>
<dbReference type="EMBL" id="JBAPLU010000019">
    <property type="protein sequence ID" value="MEI4273283.1"/>
    <property type="molecule type" value="Genomic_DNA"/>
</dbReference>
<dbReference type="InterPro" id="IPR025736">
    <property type="entry name" value="PucR_C-HTH_dom"/>
</dbReference>
<evidence type="ECO:0000256" key="1">
    <source>
        <dbReference type="SAM" id="MobiDB-lite"/>
    </source>
</evidence>
<dbReference type="InterPro" id="IPR042070">
    <property type="entry name" value="PucR_C-HTH_sf"/>
</dbReference>
<feature type="domain" description="Purine catabolism PurC-like" evidence="2">
    <location>
        <begin position="11"/>
        <end position="129"/>
    </location>
</feature>
<feature type="domain" description="PucR C-terminal helix-turn-helix" evidence="3">
    <location>
        <begin position="429"/>
        <end position="486"/>
    </location>
</feature>
<name>A0ABU8DXC0_9ACTN</name>
<feature type="compositionally biased region" description="Basic and acidic residues" evidence="1">
    <location>
        <begin position="495"/>
        <end position="505"/>
    </location>
</feature>
<dbReference type="PANTHER" id="PTHR33744">
    <property type="entry name" value="CARBOHYDRATE DIACID REGULATOR"/>
    <property type="match status" value="1"/>
</dbReference>
<evidence type="ECO:0000259" key="2">
    <source>
        <dbReference type="Pfam" id="PF07905"/>
    </source>
</evidence>
<dbReference type="InterPro" id="IPR012914">
    <property type="entry name" value="PucR_dom"/>
</dbReference>
<dbReference type="RefSeq" id="WP_336405406.1">
    <property type="nucleotide sequence ID" value="NZ_JBAPLU010000019.1"/>
</dbReference>
<feature type="region of interest" description="Disordered" evidence="1">
    <location>
        <begin position="494"/>
        <end position="515"/>
    </location>
</feature>
<dbReference type="Pfam" id="PF07905">
    <property type="entry name" value="PucR"/>
    <property type="match status" value="1"/>
</dbReference>